<protein>
    <submittedName>
        <fullName evidence="1">Uncharacterized protein</fullName>
    </submittedName>
</protein>
<accession>A0A8T0HSP1</accession>
<reference evidence="1" key="1">
    <citation type="submission" date="2020-06" db="EMBL/GenBank/DDBJ databases">
        <title>WGS assembly of Ceratodon purpureus strain R40.</title>
        <authorList>
            <person name="Carey S.B."/>
            <person name="Jenkins J."/>
            <person name="Shu S."/>
            <person name="Lovell J.T."/>
            <person name="Sreedasyam A."/>
            <person name="Maumus F."/>
            <person name="Tiley G.P."/>
            <person name="Fernandez-Pozo N."/>
            <person name="Barry K."/>
            <person name="Chen C."/>
            <person name="Wang M."/>
            <person name="Lipzen A."/>
            <person name="Daum C."/>
            <person name="Saski C.A."/>
            <person name="Payton A.C."/>
            <person name="Mcbreen J.C."/>
            <person name="Conrad R.E."/>
            <person name="Kollar L.M."/>
            <person name="Olsson S."/>
            <person name="Huttunen S."/>
            <person name="Landis J.B."/>
            <person name="Wickett N.J."/>
            <person name="Johnson M.G."/>
            <person name="Rensing S.A."/>
            <person name="Grimwood J."/>
            <person name="Schmutz J."/>
            <person name="Mcdaniel S.F."/>
        </authorList>
    </citation>
    <scope>NUCLEOTIDE SEQUENCE</scope>
    <source>
        <strain evidence="1">R40</strain>
    </source>
</reference>
<organism evidence="1 2">
    <name type="scientific">Ceratodon purpureus</name>
    <name type="common">Fire moss</name>
    <name type="synonym">Dicranum purpureum</name>
    <dbReference type="NCBI Taxonomy" id="3225"/>
    <lineage>
        <taxon>Eukaryota</taxon>
        <taxon>Viridiplantae</taxon>
        <taxon>Streptophyta</taxon>
        <taxon>Embryophyta</taxon>
        <taxon>Bryophyta</taxon>
        <taxon>Bryophytina</taxon>
        <taxon>Bryopsida</taxon>
        <taxon>Dicranidae</taxon>
        <taxon>Pseudoditrichales</taxon>
        <taxon>Ditrichaceae</taxon>
        <taxon>Ceratodon</taxon>
    </lineage>
</organism>
<dbReference type="EMBL" id="CM026426">
    <property type="protein sequence ID" value="KAG0574040.1"/>
    <property type="molecule type" value="Genomic_DNA"/>
</dbReference>
<evidence type="ECO:0000313" key="1">
    <source>
        <dbReference type="EMBL" id="KAG0574040.1"/>
    </source>
</evidence>
<comment type="caution">
    <text evidence="1">The sequence shown here is derived from an EMBL/GenBank/DDBJ whole genome shotgun (WGS) entry which is preliminary data.</text>
</comment>
<name>A0A8T0HSP1_CERPU</name>
<keyword evidence="2" id="KW-1185">Reference proteome</keyword>
<gene>
    <name evidence="1" type="ORF">KC19_VG229900</name>
</gene>
<sequence>MRTACQEIRQPWATTSLPWRRSTRKQVQENKVEEELVEKEETATEVNGILCVDCRFGFVVSQNVCLFWNCVWEMCRNLGV</sequence>
<proteinExistence type="predicted"/>
<dbReference type="AlphaFoldDB" id="A0A8T0HSP1"/>
<dbReference type="Proteomes" id="UP000822688">
    <property type="component" value="Chromosome V"/>
</dbReference>
<evidence type="ECO:0000313" key="2">
    <source>
        <dbReference type="Proteomes" id="UP000822688"/>
    </source>
</evidence>